<evidence type="ECO:0008006" key="3">
    <source>
        <dbReference type="Google" id="ProtNLM"/>
    </source>
</evidence>
<protein>
    <recommendedName>
        <fullName evidence="3">F-box domain-containing protein</fullName>
    </recommendedName>
</protein>
<proteinExistence type="predicted"/>
<sequence>MPFQHLHLIQGDMPHVRKLTFGPSLLPPATEPLHLFDHAPQLTSVVLTLHFLKSLYHLPWVQLTHLNGHFLFERECAEILRDATNLVQCTFGVCDTDSENPSPIPEVPVHNHLRPLILHLGDKYQPVVTLSQLFDGLTLPALRSLHVYESGITLDSLRDFITRSCCILEELRILDSAEEEGIYREAFPFIRNITVEAVVGHEATNDGDLEE</sequence>
<evidence type="ECO:0000313" key="1">
    <source>
        <dbReference type="EMBL" id="KAF7334593.1"/>
    </source>
</evidence>
<dbReference type="Proteomes" id="UP000620124">
    <property type="component" value="Unassembled WGS sequence"/>
</dbReference>
<dbReference type="EMBL" id="JACAZI010000026">
    <property type="protein sequence ID" value="KAF7334593.1"/>
    <property type="molecule type" value="Genomic_DNA"/>
</dbReference>
<accession>A0A8H6X504</accession>
<gene>
    <name evidence="1" type="ORF">MVEN_02289200</name>
</gene>
<evidence type="ECO:0000313" key="2">
    <source>
        <dbReference type="Proteomes" id="UP000620124"/>
    </source>
</evidence>
<comment type="caution">
    <text evidence="1">The sequence shown here is derived from an EMBL/GenBank/DDBJ whole genome shotgun (WGS) entry which is preliminary data.</text>
</comment>
<dbReference type="InterPro" id="IPR032675">
    <property type="entry name" value="LRR_dom_sf"/>
</dbReference>
<name>A0A8H6X504_9AGAR</name>
<reference evidence="1" key="1">
    <citation type="submission" date="2020-05" db="EMBL/GenBank/DDBJ databases">
        <title>Mycena genomes resolve the evolution of fungal bioluminescence.</title>
        <authorList>
            <person name="Tsai I.J."/>
        </authorList>
    </citation>
    <scope>NUCLEOTIDE SEQUENCE</scope>
    <source>
        <strain evidence="1">CCC161011</strain>
    </source>
</reference>
<dbReference type="AlphaFoldDB" id="A0A8H6X504"/>
<dbReference type="OrthoDB" id="3270987at2759"/>
<dbReference type="Gene3D" id="3.80.10.10">
    <property type="entry name" value="Ribonuclease Inhibitor"/>
    <property type="match status" value="1"/>
</dbReference>
<organism evidence="1 2">
    <name type="scientific">Mycena venus</name>
    <dbReference type="NCBI Taxonomy" id="2733690"/>
    <lineage>
        <taxon>Eukaryota</taxon>
        <taxon>Fungi</taxon>
        <taxon>Dikarya</taxon>
        <taxon>Basidiomycota</taxon>
        <taxon>Agaricomycotina</taxon>
        <taxon>Agaricomycetes</taxon>
        <taxon>Agaricomycetidae</taxon>
        <taxon>Agaricales</taxon>
        <taxon>Marasmiineae</taxon>
        <taxon>Mycenaceae</taxon>
        <taxon>Mycena</taxon>
    </lineage>
</organism>
<keyword evidence="2" id="KW-1185">Reference proteome</keyword>